<proteinExistence type="predicted"/>
<dbReference type="Proteomes" id="UP000037977">
    <property type="component" value="Unassembled WGS sequence"/>
</dbReference>
<dbReference type="Pfam" id="PF07992">
    <property type="entry name" value="Pyr_redox_2"/>
    <property type="match status" value="1"/>
</dbReference>
<evidence type="ECO:0000259" key="2">
    <source>
        <dbReference type="Pfam" id="PF07992"/>
    </source>
</evidence>
<dbReference type="PRINTS" id="PR00469">
    <property type="entry name" value="PNDRDTASEII"/>
</dbReference>
<evidence type="ECO:0000256" key="1">
    <source>
        <dbReference type="ARBA" id="ARBA00023002"/>
    </source>
</evidence>
<dbReference type="RefSeq" id="WP_053993222.1">
    <property type="nucleotide sequence ID" value="NZ_CP065643.1"/>
</dbReference>
<dbReference type="InterPro" id="IPR023753">
    <property type="entry name" value="FAD/NAD-binding_dom"/>
</dbReference>
<feature type="domain" description="FAD/NAD(P)-binding" evidence="2">
    <location>
        <begin position="2"/>
        <end position="149"/>
    </location>
</feature>
<dbReference type="PATRIC" id="fig|33935.3.peg.3054"/>
<dbReference type="PANTHER" id="PTHR42949:SF3">
    <property type="entry name" value="ANAEROBIC GLYCEROL-3-PHOSPHATE DEHYDROGENASE SUBUNIT B"/>
    <property type="match status" value="1"/>
</dbReference>
<dbReference type="PRINTS" id="PR00368">
    <property type="entry name" value="FADPNR"/>
</dbReference>
<dbReference type="OrthoDB" id="9776839at2"/>
<reference evidence="3 4" key="1">
    <citation type="submission" date="2015-07" db="EMBL/GenBank/DDBJ databases">
        <title>Genome sequencing project for genomic taxonomy and phylogenomics of Bacillus-like bacteria.</title>
        <authorList>
            <person name="Liu B."/>
            <person name="Wang J."/>
            <person name="Zhu Y."/>
            <person name="Liu G."/>
            <person name="Chen Q."/>
            <person name="Chen Z."/>
            <person name="Che J."/>
            <person name="Ge C."/>
            <person name="Shi H."/>
            <person name="Pan Z."/>
            <person name="Liu X."/>
        </authorList>
    </citation>
    <scope>NUCLEOTIDE SEQUENCE [LARGE SCALE GENOMIC DNA]</scope>
    <source>
        <strain evidence="3 4">DSM 54</strain>
    </source>
</reference>
<organism evidence="3 4">
    <name type="scientific">Lysinibacillus macroides</name>
    <dbReference type="NCBI Taxonomy" id="33935"/>
    <lineage>
        <taxon>Bacteria</taxon>
        <taxon>Bacillati</taxon>
        <taxon>Bacillota</taxon>
        <taxon>Bacilli</taxon>
        <taxon>Bacillales</taxon>
        <taxon>Bacillaceae</taxon>
        <taxon>Lysinibacillus</taxon>
    </lineage>
</organism>
<dbReference type="AlphaFoldDB" id="A0A0M9DNK5"/>
<evidence type="ECO:0000313" key="4">
    <source>
        <dbReference type="Proteomes" id="UP000037977"/>
    </source>
</evidence>
<dbReference type="EMBL" id="LGCI01000002">
    <property type="protein sequence ID" value="KOY84030.1"/>
    <property type="molecule type" value="Genomic_DNA"/>
</dbReference>
<evidence type="ECO:0000313" key="3">
    <source>
        <dbReference type="EMBL" id="KOY84030.1"/>
    </source>
</evidence>
<dbReference type="PANTHER" id="PTHR42949">
    <property type="entry name" value="ANAEROBIC GLYCEROL-3-PHOSPHATE DEHYDROGENASE SUBUNIT B"/>
    <property type="match status" value="1"/>
</dbReference>
<accession>A0A0M9DNK5</accession>
<dbReference type="SUPFAM" id="SSF51905">
    <property type="entry name" value="FAD/NAD(P)-binding domain"/>
    <property type="match status" value="1"/>
</dbReference>
<dbReference type="InterPro" id="IPR051691">
    <property type="entry name" value="Metab_Enz_Cyan_OpOx_G3PDH"/>
</dbReference>
<keyword evidence="4" id="KW-1185">Reference proteome</keyword>
<sequence>MYDLVIIGAGPSGLEAAIQASKQGVKTFIIDEFYRAGGRLLGQLHQEPNGEWVNGLAIAENLINEAKAFNVQFKLEASVIHLEKSDNGWIIYTNKGVYKTKALLLATGAAERTIALPGNTLPGVISIGAAQVLGNVNRVLPGKRGIIIGVNPLTMAIARELQLCGGNLEGIYLPPKNIINKQDSQPLEIMQRMMGLGNLAPSMLMRIGSKFVPPKLAIQFYPKNGMKVWGIPIYMRKVVTRIIGKTQVEAVEVQHVDIEGNAIGNPEFVPVDFVCLSGGLRPLIELAELAGCDVLHKEALSGAVPLHSESMETKQSGLFLSGNITGVESAKVARAQGKVAGQAIVNYLQPTIDPNKELLNRLAVGVKKARQEALIQFKPNIEQVRSTVYHQYKHG</sequence>
<dbReference type="GO" id="GO:0016491">
    <property type="term" value="F:oxidoreductase activity"/>
    <property type="evidence" value="ECO:0007669"/>
    <property type="project" value="UniProtKB-KW"/>
</dbReference>
<comment type="caution">
    <text evidence="3">The sequence shown here is derived from an EMBL/GenBank/DDBJ whole genome shotgun (WGS) entry which is preliminary data.</text>
</comment>
<dbReference type="InterPro" id="IPR036188">
    <property type="entry name" value="FAD/NAD-bd_sf"/>
</dbReference>
<protein>
    <recommendedName>
        <fullName evidence="2">FAD/NAD(P)-binding domain-containing protein</fullName>
    </recommendedName>
</protein>
<dbReference type="STRING" id="33935.ADM90_01050"/>
<gene>
    <name evidence="3" type="ORF">ADM90_01050</name>
</gene>
<name>A0A0M9DNK5_9BACI</name>
<keyword evidence="1" id="KW-0560">Oxidoreductase</keyword>
<dbReference type="Gene3D" id="3.50.50.60">
    <property type="entry name" value="FAD/NAD(P)-binding domain"/>
    <property type="match status" value="3"/>
</dbReference>